<dbReference type="EMBL" id="DPRK01000080">
    <property type="protein sequence ID" value="HCY80950.1"/>
    <property type="molecule type" value="Genomic_DNA"/>
</dbReference>
<dbReference type="Gene3D" id="3.40.50.1390">
    <property type="entry name" value="Resolvase, N-terminal catalytic domain"/>
    <property type="match status" value="1"/>
</dbReference>
<evidence type="ECO:0000313" key="8">
    <source>
        <dbReference type="Proteomes" id="UP000263268"/>
    </source>
</evidence>
<protein>
    <submittedName>
        <fullName evidence="7">Integrase</fullName>
    </submittedName>
</protein>
<name>A0A3D6BNY3_9FLAO</name>
<dbReference type="Proteomes" id="UP000263268">
    <property type="component" value="Unassembled WGS sequence"/>
</dbReference>
<dbReference type="GO" id="GO:0015074">
    <property type="term" value="P:DNA integration"/>
    <property type="evidence" value="ECO:0007669"/>
    <property type="project" value="UniProtKB-KW"/>
</dbReference>
<organism evidence="7 8">
    <name type="scientific">Xanthomarina gelatinilytica</name>
    <dbReference type="NCBI Taxonomy" id="1137281"/>
    <lineage>
        <taxon>Bacteria</taxon>
        <taxon>Pseudomonadati</taxon>
        <taxon>Bacteroidota</taxon>
        <taxon>Flavobacteriia</taxon>
        <taxon>Flavobacteriales</taxon>
        <taxon>Flavobacteriaceae</taxon>
        <taxon>Xanthomarina</taxon>
    </lineage>
</organism>
<evidence type="ECO:0000256" key="2">
    <source>
        <dbReference type="ARBA" id="ARBA00023125"/>
    </source>
</evidence>
<dbReference type="InterPro" id="IPR006119">
    <property type="entry name" value="Resolv_N"/>
</dbReference>
<evidence type="ECO:0000313" key="7">
    <source>
        <dbReference type="EMBL" id="HCY80950.1"/>
    </source>
</evidence>
<reference evidence="7 8" key="1">
    <citation type="journal article" date="2018" name="Nat. Biotechnol.">
        <title>A standardized bacterial taxonomy based on genome phylogeny substantially revises the tree of life.</title>
        <authorList>
            <person name="Parks D.H."/>
            <person name="Chuvochina M."/>
            <person name="Waite D.W."/>
            <person name="Rinke C."/>
            <person name="Skarshewski A."/>
            <person name="Chaumeil P.A."/>
            <person name="Hugenholtz P."/>
        </authorList>
    </citation>
    <scope>NUCLEOTIDE SEQUENCE [LARGE SCALE GENOMIC DNA]</scope>
    <source>
        <strain evidence="7">UBA10227</strain>
    </source>
</reference>
<feature type="active site" description="O-(5'-phospho-DNA)-serine intermediate" evidence="4 5">
    <location>
        <position position="9"/>
    </location>
</feature>
<keyword evidence="3" id="KW-0233">DNA recombination</keyword>
<comment type="caution">
    <text evidence="7">The sequence shown here is derived from an EMBL/GenBank/DDBJ whole genome shotgun (WGS) entry which is preliminary data.</text>
</comment>
<dbReference type="SUPFAM" id="SSF53041">
    <property type="entry name" value="Resolvase-like"/>
    <property type="match status" value="1"/>
</dbReference>
<dbReference type="GO" id="GO:0000150">
    <property type="term" value="F:DNA strand exchange activity"/>
    <property type="evidence" value="ECO:0007669"/>
    <property type="project" value="InterPro"/>
</dbReference>
<dbReference type="AlphaFoldDB" id="A0A3D6BNY3"/>
<evidence type="ECO:0000256" key="3">
    <source>
        <dbReference type="ARBA" id="ARBA00023172"/>
    </source>
</evidence>
<proteinExistence type="predicted"/>
<keyword evidence="2" id="KW-0238">DNA-binding</keyword>
<keyword evidence="1" id="KW-0229">DNA integration</keyword>
<dbReference type="PROSITE" id="PS51736">
    <property type="entry name" value="RECOMBINASES_3"/>
    <property type="match status" value="1"/>
</dbReference>
<accession>A0A3D6BNY3</accession>
<feature type="domain" description="Resolvase/invertase-type recombinase catalytic" evidence="6">
    <location>
        <begin position="1"/>
        <end position="65"/>
    </location>
</feature>
<dbReference type="GO" id="GO:0003677">
    <property type="term" value="F:DNA binding"/>
    <property type="evidence" value="ECO:0007669"/>
    <property type="project" value="UniProtKB-KW"/>
</dbReference>
<dbReference type="InterPro" id="IPR006118">
    <property type="entry name" value="Recombinase_CS"/>
</dbReference>
<evidence type="ECO:0000259" key="6">
    <source>
        <dbReference type="PROSITE" id="PS51736"/>
    </source>
</evidence>
<sequence>MIIGYARVSTNGQSLDGQKEELLKNGAQYIYQEKKSGKNLSRLALQDCLENLRAHDTLMVTKLDR</sequence>
<dbReference type="PROSITE" id="PS00397">
    <property type="entry name" value="RECOMBINASES_1"/>
    <property type="match status" value="1"/>
</dbReference>
<dbReference type="CDD" id="cd03768">
    <property type="entry name" value="SR_ResInv"/>
    <property type="match status" value="1"/>
</dbReference>
<evidence type="ECO:0000256" key="5">
    <source>
        <dbReference type="PROSITE-ProRule" id="PRU10137"/>
    </source>
</evidence>
<dbReference type="Pfam" id="PF00239">
    <property type="entry name" value="Resolvase"/>
    <property type="match status" value="1"/>
</dbReference>
<gene>
    <name evidence="7" type="ORF">DHV22_04750</name>
</gene>
<evidence type="ECO:0000256" key="1">
    <source>
        <dbReference type="ARBA" id="ARBA00022908"/>
    </source>
</evidence>
<dbReference type="InterPro" id="IPR036162">
    <property type="entry name" value="Resolvase-like_N_sf"/>
</dbReference>
<feature type="non-terminal residue" evidence="7">
    <location>
        <position position="65"/>
    </location>
</feature>
<evidence type="ECO:0000256" key="4">
    <source>
        <dbReference type="PIRSR" id="PIRSR606118-50"/>
    </source>
</evidence>